<proteinExistence type="predicted"/>
<name>Q72B75_NITV2</name>
<dbReference type="STRING" id="882.DVU_1761"/>
<dbReference type="AlphaFoldDB" id="Q72B75"/>
<dbReference type="HOGENOM" id="CLU_2878591_0_0_7"/>
<organism evidence="1 2">
    <name type="scientific">Nitratidesulfovibrio vulgaris (strain ATCC 29579 / DSM 644 / CCUG 34227 / NCIMB 8303 / VKM B-1760 / Hildenborough)</name>
    <name type="common">Desulfovibrio vulgaris</name>
    <dbReference type="NCBI Taxonomy" id="882"/>
    <lineage>
        <taxon>Bacteria</taxon>
        <taxon>Pseudomonadati</taxon>
        <taxon>Thermodesulfobacteriota</taxon>
        <taxon>Desulfovibrionia</taxon>
        <taxon>Desulfovibrionales</taxon>
        <taxon>Desulfovibrionaceae</taxon>
        <taxon>Nitratidesulfovibrio</taxon>
    </lineage>
</organism>
<evidence type="ECO:0000313" key="2">
    <source>
        <dbReference type="Proteomes" id="UP000002194"/>
    </source>
</evidence>
<dbReference type="EMBL" id="AE017285">
    <property type="protein sequence ID" value="AAS96238.1"/>
    <property type="molecule type" value="Genomic_DNA"/>
</dbReference>
<protein>
    <submittedName>
        <fullName evidence="1">Uncharacterized protein</fullName>
    </submittedName>
</protein>
<dbReference type="EnsemblBacteria" id="AAS96238">
    <property type="protein sequence ID" value="AAS96238"/>
    <property type="gene ID" value="DVU_1761"/>
</dbReference>
<accession>Q72B75</accession>
<dbReference type="KEGG" id="dvu:DVU_1761"/>
<dbReference type="PaxDb" id="882-DVU_1761"/>
<reference evidence="1 2" key="1">
    <citation type="journal article" date="2004" name="Nat. Biotechnol.">
        <title>The genome sequence of the anaerobic, sulfate-reducing bacterium Desulfovibrio vulgaris Hildenborough.</title>
        <authorList>
            <person name="Heidelberg J.F."/>
            <person name="Seshadri R."/>
            <person name="Haveman S.A."/>
            <person name="Hemme C.L."/>
            <person name="Paulsen I.T."/>
            <person name="Kolonay J.F."/>
            <person name="Eisen J.A."/>
            <person name="Ward N."/>
            <person name="Methe B."/>
            <person name="Brinkac L.M."/>
            <person name="Daugherty S.C."/>
            <person name="Deboy R.T."/>
            <person name="Dodson R.J."/>
            <person name="Durkin A.S."/>
            <person name="Madupu R."/>
            <person name="Nelson W.C."/>
            <person name="Sullivan S.A."/>
            <person name="Fouts D."/>
            <person name="Haft D.H."/>
            <person name="Selengut J."/>
            <person name="Peterson J.D."/>
            <person name="Davidsen T.M."/>
            <person name="Zafar N."/>
            <person name="Zhou L."/>
            <person name="Radune D."/>
            <person name="Dimitrov G."/>
            <person name="Hance M."/>
            <person name="Tran K."/>
            <person name="Khouri H."/>
            <person name="Gill J."/>
            <person name="Utterback T.R."/>
            <person name="Feldblyum T.V."/>
            <person name="Wall J.D."/>
            <person name="Voordouw G."/>
            <person name="Fraser C.M."/>
        </authorList>
    </citation>
    <scope>NUCLEOTIDE SEQUENCE [LARGE SCALE GENOMIC DNA]</scope>
    <source>
        <strain evidence="2">ATCC 29579 / DSM 644 / NCIMB 8303 / VKM B-1760 / Hildenborough</strain>
    </source>
</reference>
<gene>
    <name evidence="1" type="ordered locus">DVU_1761</name>
</gene>
<keyword evidence="2" id="KW-1185">Reference proteome</keyword>
<sequence>MVNLDRMVNKNDARRQVKNRTIGLRRSKCLHLLAGTTFRVIHQILGEHVPALHYKSCYASGDA</sequence>
<dbReference type="Proteomes" id="UP000002194">
    <property type="component" value="Chromosome"/>
</dbReference>
<evidence type="ECO:0000313" key="1">
    <source>
        <dbReference type="EMBL" id="AAS96238.1"/>
    </source>
</evidence>